<proteinExistence type="predicted"/>
<evidence type="ECO:0000313" key="2">
    <source>
        <dbReference type="EMBL" id="AQY50139.1"/>
    </source>
</evidence>
<keyword evidence="1" id="KW-0812">Transmembrane</keyword>
<evidence type="ECO:0000313" key="3">
    <source>
        <dbReference type="Proteomes" id="UP000223060"/>
    </source>
</evidence>
<keyword evidence="3" id="KW-1185">Reference proteome</keyword>
<dbReference type="KEGG" id="lwi:UE46_03210"/>
<protein>
    <recommendedName>
        <fullName evidence="4">DUF4944 domain-containing protein</fullName>
    </recommendedName>
</protein>
<feature type="transmembrane region" description="Helical" evidence="1">
    <location>
        <begin position="6"/>
        <end position="22"/>
    </location>
</feature>
<accession>A0A1S7FRZ4</accession>
<dbReference type="InterPro" id="IPR032545">
    <property type="entry name" value="DUF4944"/>
</dbReference>
<evidence type="ECO:0000256" key="1">
    <source>
        <dbReference type="SAM" id="Phobius"/>
    </source>
</evidence>
<dbReference type="Proteomes" id="UP000223060">
    <property type="component" value="Chromosome"/>
</dbReference>
<organism evidence="2 3">
    <name type="scientific">Listeria weihenstephanensis</name>
    <dbReference type="NCBI Taxonomy" id="1006155"/>
    <lineage>
        <taxon>Bacteria</taxon>
        <taxon>Bacillati</taxon>
        <taxon>Bacillota</taxon>
        <taxon>Bacilli</taxon>
        <taxon>Bacillales</taxon>
        <taxon>Listeriaceae</taxon>
        <taxon>Listeria</taxon>
    </lineage>
</organism>
<dbReference type="EMBL" id="CP011102">
    <property type="protein sequence ID" value="AQY50139.1"/>
    <property type="molecule type" value="Genomic_DNA"/>
</dbReference>
<sequence length="135" mass="15717">MNKRIWVVIIILFICVGGYFVYKLSFGSSNYKWDGHSKEWSAKFGISRNSANDMYSGTVNWFGDSSEKKRIYIDRIETFFNGEKIDSSEINRKYYDGLPFAEFQQDVEGDTKIKIVIFGEIGKKEFSEELTLSRD</sequence>
<dbReference type="RefSeq" id="WP_036063557.1">
    <property type="nucleotide sequence ID" value="NZ_CP011102.1"/>
</dbReference>
<evidence type="ECO:0008006" key="4">
    <source>
        <dbReference type="Google" id="ProtNLM"/>
    </source>
</evidence>
<name>A0A1S7FRZ4_9LIST</name>
<reference evidence="3" key="1">
    <citation type="submission" date="2015-03" db="EMBL/GenBank/DDBJ databases">
        <authorList>
            <person name="Ferrari E."/>
            <person name="Walter M.C."/>
            <person name="Huptas C."/>
            <person name="Scherer S."/>
            <person name="Mueller-Herbst S."/>
        </authorList>
    </citation>
    <scope>NUCLEOTIDE SEQUENCE [LARGE SCALE GENOMIC DNA]</scope>
    <source>
        <strain evidence="3">LWP01</strain>
    </source>
</reference>
<keyword evidence="1" id="KW-1133">Transmembrane helix</keyword>
<dbReference type="Pfam" id="PF16302">
    <property type="entry name" value="DUF4944"/>
    <property type="match status" value="1"/>
</dbReference>
<keyword evidence="1" id="KW-0472">Membrane</keyword>
<dbReference type="AlphaFoldDB" id="A0A1S7FRZ4"/>
<gene>
    <name evidence="2" type="ORF">UE46_03210</name>
</gene>